<dbReference type="Proteomes" id="UP000574067">
    <property type="component" value="Unassembled WGS sequence"/>
</dbReference>
<proteinExistence type="predicted"/>
<organism evidence="1 2">
    <name type="scientific">Azohydromonas caseinilytica</name>
    <dbReference type="NCBI Taxonomy" id="2728836"/>
    <lineage>
        <taxon>Bacteria</taxon>
        <taxon>Pseudomonadati</taxon>
        <taxon>Pseudomonadota</taxon>
        <taxon>Betaproteobacteria</taxon>
        <taxon>Burkholderiales</taxon>
        <taxon>Sphaerotilaceae</taxon>
        <taxon>Azohydromonas</taxon>
    </lineage>
</organism>
<evidence type="ECO:0000313" key="2">
    <source>
        <dbReference type="Proteomes" id="UP000574067"/>
    </source>
</evidence>
<dbReference type="RefSeq" id="WP_169161703.1">
    <property type="nucleotide sequence ID" value="NZ_JABBFW010000013.1"/>
</dbReference>
<sequence length="49" mass="5005">MSDFATFPWPVSPTVTAPDGSDVRVLPGLSGGGMAHFHLAAGRVSKAAH</sequence>
<dbReference type="AlphaFoldDB" id="A0A848FF45"/>
<evidence type="ECO:0000313" key="1">
    <source>
        <dbReference type="EMBL" id="NML16883.1"/>
    </source>
</evidence>
<reference evidence="1 2" key="1">
    <citation type="submission" date="2020-04" db="EMBL/GenBank/DDBJ databases">
        <title>Azohydromonas sp. isolated from soil.</title>
        <authorList>
            <person name="Dahal R.H."/>
        </authorList>
    </citation>
    <scope>NUCLEOTIDE SEQUENCE [LARGE SCALE GENOMIC DNA]</scope>
    <source>
        <strain evidence="1 2">G-1-1-14</strain>
    </source>
</reference>
<comment type="caution">
    <text evidence="1">The sequence shown here is derived from an EMBL/GenBank/DDBJ whole genome shotgun (WGS) entry which is preliminary data.</text>
</comment>
<gene>
    <name evidence="1" type="ORF">HHL10_18030</name>
</gene>
<name>A0A848FF45_9BURK</name>
<accession>A0A848FF45</accession>
<keyword evidence="2" id="KW-1185">Reference proteome</keyword>
<protein>
    <submittedName>
        <fullName evidence="1">Uncharacterized protein</fullName>
    </submittedName>
</protein>
<dbReference type="EMBL" id="JABBFW010000013">
    <property type="protein sequence ID" value="NML16883.1"/>
    <property type="molecule type" value="Genomic_DNA"/>
</dbReference>